<dbReference type="InterPro" id="IPR032816">
    <property type="entry name" value="VTT_dom"/>
</dbReference>
<reference evidence="10 11" key="1">
    <citation type="journal article" date="2014" name="PLoS ONE">
        <title>Physiological and genomic features of a novel sulfur-oxidizing gammaproteobacterium belonging to a previously uncultivated symbiotic lineage isolated from a hydrothermal vent.</title>
        <authorList>
            <person name="Nunoura T."/>
            <person name="Takaki Y."/>
            <person name="Kazama H."/>
            <person name="Kakuta J."/>
            <person name="Shimamura S."/>
            <person name="Makita H."/>
            <person name="Hirai M."/>
            <person name="Miyazaki M."/>
            <person name="Takai K."/>
        </authorList>
    </citation>
    <scope>NUCLEOTIDE SEQUENCE [LARGE SCALE GENOMIC DNA]</scope>
    <source>
        <strain evidence="10 11">Hiromi1</strain>
    </source>
</reference>
<evidence type="ECO:0000256" key="5">
    <source>
        <dbReference type="ARBA" id="ARBA00022989"/>
    </source>
</evidence>
<feature type="domain" description="LssY-like C-terminal" evidence="9">
    <location>
        <begin position="495"/>
        <end position="602"/>
    </location>
</feature>
<evidence type="ECO:0000256" key="1">
    <source>
        <dbReference type="ARBA" id="ARBA00004651"/>
    </source>
</evidence>
<feature type="transmembrane region" description="Helical" evidence="7">
    <location>
        <begin position="142"/>
        <end position="163"/>
    </location>
</feature>
<keyword evidence="6 7" id="KW-0472">Membrane</keyword>
<evidence type="ECO:0000259" key="9">
    <source>
        <dbReference type="Pfam" id="PF14067"/>
    </source>
</evidence>
<feature type="transmembrane region" description="Helical" evidence="7">
    <location>
        <begin position="409"/>
        <end position="428"/>
    </location>
</feature>
<dbReference type="AlphaFoldDB" id="A0A7U6JHE9"/>
<protein>
    <recommendedName>
        <fullName evidence="12">Phosphoesterase PA-phosphatase</fullName>
    </recommendedName>
</protein>
<evidence type="ECO:0000256" key="3">
    <source>
        <dbReference type="ARBA" id="ARBA00022475"/>
    </source>
</evidence>
<feature type="transmembrane region" description="Helical" evidence="7">
    <location>
        <begin position="175"/>
        <end position="196"/>
    </location>
</feature>
<evidence type="ECO:0000256" key="2">
    <source>
        <dbReference type="ARBA" id="ARBA00010792"/>
    </source>
</evidence>
<feature type="transmembrane region" description="Helical" evidence="7">
    <location>
        <begin position="59"/>
        <end position="80"/>
    </location>
</feature>
<feature type="transmembrane region" description="Helical" evidence="7">
    <location>
        <begin position="385"/>
        <end position="403"/>
    </location>
</feature>
<dbReference type="Pfam" id="PF14067">
    <property type="entry name" value="LssY_C"/>
    <property type="match status" value="1"/>
</dbReference>
<feature type="transmembrane region" description="Helical" evidence="7">
    <location>
        <begin position="350"/>
        <end position="373"/>
    </location>
</feature>
<evidence type="ECO:0008006" key="12">
    <source>
        <dbReference type="Google" id="ProtNLM"/>
    </source>
</evidence>
<dbReference type="KEGG" id="tbn:TBH_C0204"/>
<gene>
    <name evidence="10" type="ORF">TBH_C0204</name>
</gene>
<accession>A0A7U6JHE9</accession>
<feature type="transmembrane region" description="Helical" evidence="7">
    <location>
        <begin position="290"/>
        <end position="314"/>
    </location>
</feature>
<sequence length="653" mass="71044">MAESFQQLLAWVGAHPGWAGVVVFLMAFAESLAVVGIMVPGVAVMFAVGALIGTGALDFWLMVLWAILGAVAGDGLSFWLGKRYQQQLTGLWPFSKHPAMLEKGMAFFRRYGGKSVAIGRFFGPVRAVIPLVAGMMNMSSPAFLFANVLSALVWAPAYLLPGMAFGASMELASEVALRLVILLVLLVGSLWFLGWLSHRLFLLIQPHSKDLVQRILGFGERHPKLSRIARALGDPHHPESAGLAMLAGLLVLSSILLAIIALLPAAPLLVANNALHLGLKSLATPTGDHIMLALSALAGKSATLAMLLVVSLVLWIAGHHRATRHWLAACGSIWLLSIGLEGLLRHNPALMAVLPDVFVLRATVFFGMAAVLVTTPMSHARRWRIYSTASVLIMAVILAQLYLGSSLLAVLHALAGGILWSTAMGLAYRTHVQDHPIAGRLALITGLSVIVLGMASTLGVEAPPPRPFTLQIEGSMNLQEWQNTGWRKLSAWRKDILERKDRPLNLQYAGAVQPLAAQLEQRGWHKETPAHGLEWLKLLTAGSELSSLPLLPHSHGGRMSPLVLAKSGQDQRTVLYLWPGNWLIEETGQPVWLGEVVEQKKRQWLGLLTWPGNSENGQTALNQLKMDIEASDMGHRKVRDGQLLLVWQKRPQQ</sequence>
<dbReference type="EMBL" id="AP012273">
    <property type="protein sequence ID" value="BAO43150.1"/>
    <property type="molecule type" value="Genomic_DNA"/>
</dbReference>
<evidence type="ECO:0000256" key="6">
    <source>
        <dbReference type="ARBA" id="ARBA00023136"/>
    </source>
</evidence>
<evidence type="ECO:0000256" key="7">
    <source>
        <dbReference type="SAM" id="Phobius"/>
    </source>
</evidence>
<dbReference type="RefSeq" id="WP_041064485.1">
    <property type="nucleotide sequence ID" value="NZ_AP012273.1"/>
</dbReference>
<evidence type="ECO:0000259" key="8">
    <source>
        <dbReference type="Pfam" id="PF09335"/>
    </source>
</evidence>
<dbReference type="Pfam" id="PF09335">
    <property type="entry name" value="VTT_dom"/>
    <property type="match status" value="1"/>
</dbReference>
<keyword evidence="11" id="KW-1185">Reference proteome</keyword>
<evidence type="ECO:0000256" key="4">
    <source>
        <dbReference type="ARBA" id="ARBA00022692"/>
    </source>
</evidence>
<comment type="similarity">
    <text evidence="2">Belongs to the DedA family.</text>
</comment>
<feature type="transmembrane region" description="Helical" evidence="7">
    <location>
        <begin position="440"/>
        <end position="460"/>
    </location>
</feature>
<dbReference type="PANTHER" id="PTHR30353:SF15">
    <property type="entry name" value="INNER MEMBRANE PROTEIN YABI"/>
    <property type="match status" value="1"/>
</dbReference>
<dbReference type="InterPro" id="IPR032818">
    <property type="entry name" value="DedA-like"/>
</dbReference>
<evidence type="ECO:0000313" key="11">
    <source>
        <dbReference type="Proteomes" id="UP000031631"/>
    </source>
</evidence>
<feature type="transmembrane region" description="Helical" evidence="7">
    <location>
        <begin position="243"/>
        <end position="270"/>
    </location>
</feature>
<feature type="transmembrane region" description="Helical" evidence="7">
    <location>
        <begin position="32"/>
        <end position="53"/>
    </location>
</feature>
<dbReference type="InterPro" id="IPR025902">
    <property type="entry name" value="LssY-like-C_dom"/>
</dbReference>
<feature type="domain" description="VTT" evidence="8">
    <location>
        <begin position="39"/>
        <end position="162"/>
    </location>
</feature>
<dbReference type="GO" id="GO:0005886">
    <property type="term" value="C:plasma membrane"/>
    <property type="evidence" value="ECO:0007669"/>
    <property type="project" value="UniProtKB-SubCell"/>
</dbReference>
<keyword evidence="5 7" id="KW-1133">Transmembrane helix</keyword>
<name>A0A7U6JHE9_9GAMM</name>
<feature type="transmembrane region" description="Helical" evidence="7">
    <location>
        <begin position="6"/>
        <end position="25"/>
    </location>
</feature>
<keyword evidence="3" id="KW-1003">Cell membrane</keyword>
<comment type="subcellular location">
    <subcellularLocation>
        <location evidence="1">Cell membrane</location>
        <topology evidence="1">Multi-pass membrane protein</topology>
    </subcellularLocation>
</comment>
<dbReference type="Proteomes" id="UP000031631">
    <property type="component" value="Chromosome"/>
</dbReference>
<keyword evidence="4 7" id="KW-0812">Transmembrane</keyword>
<organism evidence="10 11">
    <name type="scientific">Thiolapillus brandeum</name>
    <dbReference type="NCBI Taxonomy" id="1076588"/>
    <lineage>
        <taxon>Bacteria</taxon>
        <taxon>Pseudomonadati</taxon>
        <taxon>Pseudomonadota</taxon>
        <taxon>Gammaproteobacteria</taxon>
        <taxon>Chromatiales</taxon>
        <taxon>Sedimenticolaceae</taxon>
        <taxon>Thiolapillus</taxon>
    </lineage>
</organism>
<evidence type="ECO:0000313" key="10">
    <source>
        <dbReference type="EMBL" id="BAO43150.1"/>
    </source>
</evidence>
<dbReference type="OrthoDB" id="9780918at2"/>
<dbReference type="PANTHER" id="PTHR30353">
    <property type="entry name" value="INNER MEMBRANE PROTEIN DEDA-RELATED"/>
    <property type="match status" value="1"/>
</dbReference>
<feature type="transmembrane region" description="Helical" evidence="7">
    <location>
        <begin position="326"/>
        <end position="344"/>
    </location>
</feature>
<proteinExistence type="inferred from homology"/>